<feature type="domain" description="Serine aminopeptidase S33" evidence="1">
    <location>
        <begin position="43"/>
        <end position="187"/>
    </location>
</feature>
<dbReference type="Proteomes" id="UP000606463">
    <property type="component" value="Unassembled WGS sequence"/>
</dbReference>
<dbReference type="AlphaFoldDB" id="A0A9D1CEL8"/>
<evidence type="ECO:0000313" key="3">
    <source>
        <dbReference type="Proteomes" id="UP000606463"/>
    </source>
</evidence>
<dbReference type="InterPro" id="IPR029058">
    <property type="entry name" value="AB_hydrolase_fold"/>
</dbReference>
<name>A0A9D1CEL8_AQUAO</name>
<proteinExistence type="predicted"/>
<dbReference type="InterPro" id="IPR022742">
    <property type="entry name" value="Hydrolase_4"/>
</dbReference>
<dbReference type="Pfam" id="PF12146">
    <property type="entry name" value="Hydrolase_4"/>
    <property type="match status" value="1"/>
</dbReference>
<dbReference type="EMBL" id="DQVE01000014">
    <property type="protein sequence ID" value="HIP98020.1"/>
    <property type="molecule type" value="Genomic_DNA"/>
</dbReference>
<comment type="caution">
    <text evidence="2">The sequence shown here is derived from an EMBL/GenBank/DDBJ whole genome shotgun (WGS) entry which is preliminary data.</text>
</comment>
<evidence type="ECO:0000259" key="1">
    <source>
        <dbReference type="Pfam" id="PF12146"/>
    </source>
</evidence>
<accession>A0A9D1CEL8</accession>
<reference evidence="2" key="1">
    <citation type="journal article" date="2020" name="ISME J.">
        <title>Gammaproteobacteria mediating utilization of methyl-, sulfur- and petroleum organic compounds in deep ocean hydrothermal plumes.</title>
        <authorList>
            <person name="Zhou Z."/>
            <person name="Liu Y."/>
            <person name="Pan J."/>
            <person name="Cron B.R."/>
            <person name="Toner B.M."/>
            <person name="Anantharaman K."/>
            <person name="Breier J.A."/>
            <person name="Dick G.J."/>
            <person name="Li M."/>
        </authorList>
    </citation>
    <scope>NUCLEOTIDE SEQUENCE</scope>
    <source>
        <strain evidence="2">SZUA-1501</strain>
    </source>
</reference>
<dbReference type="SUPFAM" id="SSF53474">
    <property type="entry name" value="alpha/beta-Hydrolases"/>
    <property type="match status" value="1"/>
</dbReference>
<protein>
    <recommendedName>
        <fullName evidence="1">Serine aminopeptidase S33 domain-containing protein</fullName>
    </recommendedName>
</protein>
<organism evidence="2 3">
    <name type="scientific">Aquifex aeolicus</name>
    <dbReference type="NCBI Taxonomy" id="63363"/>
    <lineage>
        <taxon>Bacteria</taxon>
        <taxon>Pseudomonadati</taxon>
        <taxon>Aquificota</taxon>
        <taxon>Aquificia</taxon>
        <taxon>Aquificales</taxon>
        <taxon>Aquificaceae</taxon>
        <taxon>Aquifex</taxon>
    </lineage>
</organism>
<gene>
    <name evidence="2" type="ORF">EYH37_01440</name>
</gene>
<evidence type="ECO:0000313" key="2">
    <source>
        <dbReference type="EMBL" id="HIP98020.1"/>
    </source>
</evidence>
<dbReference type="Gene3D" id="3.40.50.1820">
    <property type="entry name" value="alpha/beta hydrolase"/>
    <property type="match status" value="1"/>
</dbReference>
<sequence>MRILTIHGWGFCPKVFQTLEEIGEVFHHHLEEESLKRESQKVAEKIDKETLVVGWSLGATVAVLAGIKNPPKGLVLIGATPHFGKAWKGQYINSFFKELKENFERKLKEFRKIAWKDSICGDEIPSEEKAVKLLREFVNTDISEFLMLLNIPTVILHGRKDPVTPYREARKMVKLNPSFRLVTYDGGHFPKHFTRRDWEEIFSSLCQL</sequence>